<reference evidence="2" key="1">
    <citation type="journal article" date="2019" name="bioRxiv">
        <title>The Genome of the Zebra Mussel, Dreissena polymorpha: A Resource for Invasive Species Research.</title>
        <authorList>
            <person name="McCartney M.A."/>
            <person name="Auch B."/>
            <person name="Kono T."/>
            <person name="Mallez S."/>
            <person name="Zhang Y."/>
            <person name="Obille A."/>
            <person name="Becker A."/>
            <person name="Abrahante J.E."/>
            <person name="Garbe J."/>
            <person name="Badalamenti J.P."/>
            <person name="Herman A."/>
            <person name="Mangelson H."/>
            <person name="Liachko I."/>
            <person name="Sullivan S."/>
            <person name="Sone E.D."/>
            <person name="Koren S."/>
            <person name="Silverstein K.A.T."/>
            <person name="Beckman K.B."/>
            <person name="Gohl D.M."/>
        </authorList>
    </citation>
    <scope>NUCLEOTIDE SEQUENCE</scope>
    <source>
        <strain evidence="2">Duluth1</strain>
        <tissue evidence="2">Whole animal</tissue>
    </source>
</reference>
<dbReference type="EMBL" id="JAIWYP010000006">
    <property type="protein sequence ID" value="KAH3811655.1"/>
    <property type="molecule type" value="Genomic_DNA"/>
</dbReference>
<comment type="caution">
    <text evidence="2">The sequence shown here is derived from an EMBL/GenBank/DDBJ whole genome shotgun (WGS) entry which is preliminary data.</text>
</comment>
<feature type="region of interest" description="Disordered" evidence="1">
    <location>
        <begin position="49"/>
        <end position="79"/>
    </location>
</feature>
<dbReference type="Proteomes" id="UP000828390">
    <property type="component" value="Unassembled WGS sequence"/>
</dbReference>
<gene>
    <name evidence="2" type="ORF">DPMN_140067</name>
</gene>
<organism evidence="2 3">
    <name type="scientific">Dreissena polymorpha</name>
    <name type="common">Zebra mussel</name>
    <name type="synonym">Mytilus polymorpha</name>
    <dbReference type="NCBI Taxonomy" id="45954"/>
    <lineage>
        <taxon>Eukaryota</taxon>
        <taxon>Metazoa</taxon>
        <taxon>Spiralia</taxon>
        <taxon>Lophotrochozoa</taxon>
        <taxon>Mollusca</taxon>
        <taxon>Bivalvia</taxon>
        <taxon>Autobranchia</taxon>
        <taxon>Heteroconchia</taxon>
        <taxon>Euheterodonta</taxon>
        <taxon>Imparidentia</taxon>
        <taxon>Neoheterodontei</taxon>
        <taxon>Myida</taxon>
        <taxon>Dreissenoidea</taxon>
        <taxon>Dreissenidae</taxon>
        <taxon>Dreissena</taxon>
    </lineage>
</organism>
<reference evidence="2" key="2">
    <citation type="submission" date="2020-11" db="EMBL/GenBank/DDBJ databases">
        <authorList>
            <person name="McCartney M.A."/>
            <person name="Auch B."/>
            <person name="Kono T."/>
            <person name="Mallez S."/>
            <person name="Becker A."/>
            <person name="Gohl D.M."/>
            <person name="Silverstein K.A.T."/>
            <person name="Koren S."/>
            <person name="Bechman K.B."/>
            <person name="Herman A."/>
            <person name="Abrahante J.E."/>
            <person name="Garbe J."/>
        </authorList>
    </citation>
    <scope>NUCLEOTIDE SEQUENCE</scope>
    <source>
        <strain evidence="2">Duluth1</strain>
        <tissue evidence="2">Whole animal</tissue>
    </source>
</reference>
<feature type="compositionally biased region" description="Polar residues" evidence="1">
    <location>
        <begin position="62"/>
        <end position="79"/>
    </location>
</feature>
<evidence type="ECO:0000256" key="1">
    <source>
        <dbReference type="SAM" id="MobiDB-lite"/>
    </source>
</evidence>
<keyword evidence="3" id="KW-1185">Reference proteome</keyword>
<evidence type="ECO:0000313" key="2">
    <source>
        <dbReference type="EMBL" id="KAH3811655.1"/>
    </source>
</evidence>
<accession>A0A9D4JH28</accession>
<proteinExistence type="predicted"/>
<sequence>MEVTTKKSKIMVNSIKKHQWRYQHEWRKARRGDQLLVLGSNPVPGCHQYSYGPSKSCHGDGSDSQSEQIVNKQLNQLPS</sequence>
<dbReference type="AlphaFoldDB" id="A0A9D4JH28"/>
<name>A0A9D4JH28_DREPO</name>
<protein>
    <submittedName>
        <fullName evidence="2">Uncharacterized protein</fullName>
    </submittedName>
</protein>
<evidence type="ECO:0000313" key="3">
    <source>
        <dbReference type="Proteomes" id="UP000828390"/>
    </source>
</evidence>